<proteinExistence type="inferred from homology"/>
<dbReference type="SUPFAM" id="SSF64356">
    <property type="entry name" value="SNARE-like"/>
    <property type="match status" value="1"/>
</dbReference>
<keyword evidence="4" id="KW-1185">Reference proteome</keyword>
<dbReference type="CDD" id="cd14854">
    <property type="entry name" value="TRAPPC2L"/>
    <property type="match status" value="1"/>
</dbReference>
<name>A0A250XA77_9CHLO</name>
<evidence type="ECO:0000256" key="2">
    <source>
        <dbReference type="ARBA" id="ARBA00024408"/>
    </source>
</evidence>
<organism evidence="3 4">
    <name type="scientific">Chlamydomonas eustigma</name>
    <dbReference type="NCBI Taxonomy" id="1157962"/>
    <lineage>
        <taxon>Eukaryota</taxon>
        <taxon>Viridiplantae</taxon>
        <taxon>Chlorophyta</taxon>
        <taxon>core chlorophytes</taxon>
        <taxon>Chlorophyceae</taxon>
        <taxon>CS clade</taxon>
        <taxon>Chlamydomonadales</taxon>
        <taxon>Chlamydomonadaceae</taxon>
        <taxon>Chlamydomonas</taxon>
    </lineage>
</organism>
<dbReference type="AlphaFoldDB" id="A0A250XA77"/>
<dbReference type="EMBL" id="BEGY01000045">
    <property type="protein sequence ID" value="GAX79762.1"/>
    <property type="molecule type" value="Genomic_DNA"/>
</dbReference>
<dbReference type="GO" id="GO:0006888">
    <property type="term" value="P:endoplasmic reticulum to Golgi vesicle-mediated transport"/>
    <property type="evidence" value="ECO:0007669"/>
    <property type="project" value="InterPro"/>
</dbReference>
<dbReference type="Gene3D" id="3.30.450.70">
    <property type="match status" value="1"/>
</dbReference>
<dbReference type="Pfam" id="PF04628">
    <property type="entry name" value="Sedlin_N"/>
    <property type="match status" value="1"/>
</dbReference>
<reference evidence="3 4" key="1">
    <citation type="submission" date="2017-08" db="EMBL/GenBank/DDBJ databases">
        <title>Acidophilic green algal genome provides insights into adaptation to an acidic environment.</title>
        <authorList>
            <person name="Hirooka S."/>
            <person name="Hirose Y."/>
            <person name="Kanesaki Y."/>
            <person name="Higuchi S."/>
            <person name="Fujiwara T."/>
            <person name="Onuma R."/>
            <person name="Era A."/>
            <person name="Ohbayashi R."/>
            <person name="Uzuka A."/>
            <person name="Nozaki H."/>
            <person name="Yoshikawa H."/>
            <person name="Miyagishima S.Y."/>
        </authorList>
    </citation>
    <scope>NUCLEOTIDE SEQUENCE [LARGE SCALE GENOMIC DNA]</scope>
    <source>
        <strain evidence="3 4">NIES-2499</strain>
    </source>
</reference>
<comment type="caution">
    <text evidence="3">The sequence shown here is derived from an EMBL/GenBank/DDBJ whole genome shotgun (WGS) entry which is preliminary data.</text>
</comment>
<protein>
    <recommendedName>
        <fullName evidence="2">Trafficking protein particle complex subunit 2-like protein</fullName>
    </recommendedName>
</protein>
<dbReference type="PANTHER" id="PTHR12403">
    <property type="entry name" value="TRAFFICKING PROTEIN PARTICLE COMPLEX SUBUNIT 2"/>
    <property type="match status" value="1"/>
</dbReference>
<dbReference type="InterPro" id="IPR044760">
    <property type="entry name" value="TRAPPC2L"/>
</dbReference>
<dbReference type="InterPro" id="IPR006722">
    <property type="entry name" value="Sedlin"/>
</dbReference>
<comment type="similarity">
    <text evidence="1">Belongs to the TRAPP small subunits family. Sedlin subfamily.</text>
</comment>
<dbReference type="InterPro" id="IPR011012">
    <property type="entry name" value="Longin-like_dom_sf"/>
</dbReference>
<gene>
    <name evidence="3" type="ORF">CEUSTIGMA_g7203.t1</name>
</gene>
<dbReference type="Proteomes" id="UP000232323">
    <property type="component" value="Unassembled WGS sequence"/>
</dbReference>
<accession>A0A250XA77</accession>
<sequence length="135" mass="15198">MPIVCLAIIGQQNNPLFIKTYPEAEQDKELRLHLIVHCSLDAIEEKILLKRAPVDCFLGLLYPTEEYRVYGYLTNTNIKLVAVTNDASMKEDLLCGVLRSLHSVYVDAVCNPFFTLPSKSAVFEAKVHQLVSAMQ</sequence>
<evidence type="ECO:0000313" key="4">
    <source>
        <dbReference type="Proteomes" id="UP000232323"/>
    </source>
</evidence>
<evidence type="ECO:0000313" key="3">
    <source>
        <dbReference type="EMBL" id="GAX79762.1"/>
    </source>
</evidence>
<evidence type="ECO:0000256" key="1">
    <source>
        <dbReference type="ARBA" id="ARBA00006626"/>
    </source>
</evidence>
<dbReference type="STRING" id="1157962.A0A250XA77"/>
<dbReference type="GO" id="GO:0005737">
    <property type="term" value="C:cytoplasm"/>
    <property type="evidence" value="ECO:0007669"/>
    <property type="project" value="GOC"/>
</dbReference>
<dbReference type="OrthoDB" id="10258445at2759"/>